<reference evidence="13 14" key="1">
    <citation type="submission" date="2024-11" db="EMBL/GenBank/DDBJ databases">
        <title>Chromosome-level genome assembly of the freshwater bivalve Anodonta woodiana.</title>
        <authorList>
            <person name="Chen X."/>
        </authorList>
    </citation>
    <scope>NUCLEOTIDE SEQUENCE [LARGE SCALE GENOMIC DNA]</scope>
    <source>
        <strain evidence="13">MN2024</strain>
        <tissue evidence="13">Gills</tissue>
    </source>
</reference>
<dbReference type="Proteomes" id="UP001634394">
    <property type="component" value="Unassembled WGS sequence"/>
</dbReference>
<keyword evidence="8" id="KW-0804">Transcription</keyword>
<dbReference type="FunFam" id="3.30.160.60:FF:000150">
    <property type="entry name" value="Mds1 and evi1 complex locus protein"/>
    <property type="match status" value="1"/>
</dbReference>
<comment type="subcellular location">
    <subcellularLocation>
        <location evidence="1">Nucleus</location>
    </subcellularLocation>
</comment>
<evidence type="ECO:0000256" key="7">
    <source>
        <dbReference type="ARBA" id="ARBA00023125"/>
    </source>
</evidence>
<sequence>MAINFNDQVHYRLYRNLPPHEEMLLYMNAGLYNNADEMNRNHRTPDKMEEEESVSCLKCGEVFKSRMAMTHHQTFTCTATPILQPQPQENLPKSEENSKLSVDGNVSSDGGEGEFKCDHCHKTFKHRSTLIKHQAIHENGRNFPCEHCDRSFTDPSNLQRHIRSQHHGARAHACTECNKTFTTSSGLKQHQHIHSSVKPFQCEACFKSYTQFSNLCRHKRMHADCRQQMKCNDCRQAFSTTTSLIKHKRFCKGIPLGFPSDAKLSAPAALPNTNPPTSFNSLFMGAYQPPYTFCPTMGPAFSMFPGMRGLFPGALHAPLQSMGFDRSSDKSSQDENGNKLFFSEKKSHVGSDTNDGSELSLLSDRGNDLSDNENGLSRSITNLPHNSPYYFSRSSTQINMSAESAKPTILKTSTPVVSRAANQDIPFDFSKSKAGNSNFKPTSKGKADTEAWDQPLDLSQPKDVSTPEAPRKTHVFGVMKPSMTADTKLHYAYPQFSNSLMMEQALRFAENKEKLHQSMQDVSRFLLYGRFHSPSYPMRYSPYPVMVPNCDKSISPIGKVKSFFQSPEDKLKDRYGCKFCGKNFPRSANLTRHVRTHTGEQPYRCKYCDRSFSISSNLQRHVRNIHNKEKPFKCPLCDRCFGQQTNLDRHLKKHETEGMNVTDSPVNDNELDDKDEAYFSEIRNFIGKATEQDINQNSIYREVSMEENANDQEELDPSSEAEDESSEMMDAEDVENESGLEESDLEKKDSPESGGHFVLNGFRPTQLADEFCQKTSFELEQGFSPLLCST</sequence>
<dbReference type="FunFam" id="3.30.160.60:FF:000112">
    <property type="entry name" value="Mds1 and evi1 complex locus protein"/>
    <property type="match status" value="1"/>
</dbReference>
<evidence type="ECO:0000259" key="12">
    <source>
        <dbReference type="PROSITE" id="PS50157"/>
    </source>
</evidence>
<dbReference type="InterPro" id="IPR036236">
    <property type="entry name" value="Znf_C2H2_sf"/>
</dbReference>
<accession>A0ABD3VPL4</accession>
<dbReference type="GO" id="GO:0003677">
    <property type="term" value="F:DNA binding"/>
    <property type="evidence" value="ECO:0007669"/>
    <property type="project" value="UniProtKB-KW"/>
</dbReference>
<feature type="region of interest" description="Disordered" evidence="11">
    <location>
        <begin position="342"/>
        <end position="381"/>
    </location>
</feature>
<dbReference type="PANTHER" id="PTHR16515:SF66">
    <property type="entry name" value="C2H2-TYPE DOMAIN-CONTAINING PROTEIN"/>
    <property type="match status" value="1"/>
</dbReference>
<evidence type="ECO:0000256" key="11">
    <source>
        <dbReference type="SAM" id="MobiDB-lite"/>
    </source>
</evidence>
<dbReference type="FunFam" id="3.30.160.60:FF:000100">
    <property type="entry name" value="Zinc finger 45-like"/>
    <property type="match status" value="1"/>
</dbReference>
<feature type="compositionally biased region" description="Polar residues" evidence="11">
    <location>
        <begin position="80"/>
        <end position="91"/>
    </location>
</feature>
<evidence type="ECO:0000313" key="14">
    <source>
        <dbReference type="Proteomes" id="UP001634394"/>
    </source>
</evidence>
<evidence type="ECO:0000256" key="4">
    <source>
        <dbReference type="ARBA" id="ARBA00022771"/>
    </source>
</evidence>
<feature type="region of interest" description="Disordered" evidence="11">
    <location>
        <begin position="706"/>
        <end position="761"/>
    </location>
</feature>
<dbReference type="InterPro" id="IPR013087">
    <property type="entry name" value="Znf_C2H2_type"/>
</dbReference>
<evidence type="ECO:0000256" key="3">
    <source>
        <dbReference type="ARBA" id="ARBA00022737"/>
    </source>
</evidence>
<keyword evidence="2" id="KW-0479">Metal-binding</keyword>
<dbReference type="FunFam" id="3.30.160.60:FF:000126">
    <property type="entry name" value="Mds1 and evi1 complex locus protein"/>
    <property type="match status" value="1"/>
</dbReference>
<evidence type="ECO:0000256" key="10">
    <source>
        <dbReference type="PROSITE-ProRule" id="PRU00042"/>
    </source>
</evidence>
<keyword evidence="3" id="KW-0677">Repeat</keyword>
<feature type="domain" description="C2H2-type" evidence="12">
    <location>
        <begin position="603"/>
        <end position="631"/>
    </location>
</feature>
<feature type="region of interest" description="Disordered" evidence="11">
    <location>
        <begin position="428"/>
        <end position="469"/>
    </location>
</feature>
<dbReference type="EMBL" id="JBJQND010000011">
    <property type="protein sequence ID" value="KAL3862613.1"/>
    <property type="molecule type" value="Genomic_DNA"/>
</dbReference>
<feature type="domain" description="C2H2-type" evidence="12">
    <location>
        <begin position="229"/>
        <end position="249"/>
    </location>
</feature>
<comment type="caution">
    <text evidence="13">The sequence shown here is derived from an EMBL/GenBank/DDBJ whole genome shotgun (WGS) entry which is preliminary data.</text>
</comment>
<evidence type="ECO:0000256" key="6">
    <source>
        <dbReference type="ARBA" id="ARBA00023015"/>
    </source>
</evidence>
<evidence type="ECO:0000256" key="8">
    <source>
        <dbReference type="ARBA" id="ARBA00023163"/>
    </source>
</evidence>
<evidence type="ECO:0000313" key="13">
    <source>
        <dbReference type="EMBL" id="KAL3862613.1"/>
    </source>
</evidence>
<dbReference type="PROSITE" id="PS50157">
    <property type="entry name" value="ZINC_FINGER_C2H2_2"/>
    <property type="match status" value="8"/>
</dbReference>
<feature type="domain" description="C2H2-type" evidence="12">
    <location>
        <begin position="575"/>
        <end position="602"/>
    </location>
</feature>
<keyword evidence="9" id="KW-0539">Nucleus</keyword>
<dbReference type="GO" id="GO:0005634">
    <property type="term" value="C:nucleus"/>
    <property type="evidence" value="ECO:0007669"/>
    <property type="project" value="UniProtKB-SubCell"/>
</dbReference>
<feature type="domain" description="C2H2-type" evidence="12">
    <location>
        <begin position="143"/>
        <end position="171"/>
    </location>
</feature>
<dbReference type="Gene3D" id="3.30.160.60">
    <property type="entry name" value="Classic Zinc Finger"/>
    <property type="match status" value="7"/>
</dbReference>
<evidence type="ECO:0000256" key="5">
    <source>
        <dbReference type="ARBA" id="ARBA00022833"/>
    </source>
</evidence>
<dbReference type="AlphaFoldDB" id="A0ABD3VPL4"/>
<keyword evidence="7" id="KW-0238">DNA-binding</keyword>
<keyword evidence="6" id="KW-0805">Transcription regulation</keyword>
<dbReference type="FunFam" id="3.30.160.60:FF:000929">
    <property type="entry name" value="Uncharacterized protein, isoform B"/>
    <property type="match status" value="1"/>
</dbReference>
<feature type="domain" description="C2H2-type" evidence="12">
    <location>
        <begin position="172"/>
        <end position="199"/>
    </location>
</feature>
<organism evidence="13 14">
    <name type="scientific">Sinanodonta woodiana</name>
    <name type="common">Chinese pond mussel</name>
    <name type="synonym">Anodonta woodiana</name>
    <dbReference type="NCBI Taxonomy" id="1069815"/>
    <lineage>
        <taxon>Eukaryota</taxon>
        <taxon>Metazoa</taxon>
        <taxon>Spiralia</taxon>
        <taxon>Lophotrochozoa</taxon>
        <taxon>Mollusca</taxon>
        <taxon>Bivalvia</taxon>
        <taxon>Autobranchia</taxon>
        <taxon>Heteroconchia</taxon>
        <taxon>Palaeoheterodonta</taxon>
        <taxon>Unionida</taxon>
        <taxon>Unionoidea</taxon>
        <taxon>Unionidae</taxon>
        <taxon>Unioninae</taxon>
        <taxon>Sinanodonta</taxon>
    </lineage>
</organism>
<dbReference type="FunFam" id="3.30.160.60:FF:000159">
    <property type="entry name" value="Mds1 and evi1 complex locus protein"/>
    <property type="match status" value="1"/>
</dbReference>
<protein>
    <recommendedName>
        <fullName evidence="12">C2H2-type domain-containing protein</fullName>
    </recommendedName>
</protein>
<name>A0ABD3VPL4_SINWO</name>
<feature type="domain" description="C2H2-type" evidence="12">
    <location>
        <begin position="632"/>
        <end position="659"/>
    </location>
</feature>
<feature type="domain" description="C2H2-type" evidence="12">
    <location>
        <begin position="115"/>
        <end position="142"/>
    </location>
</feature>
<gene>
    <name evidence="13" type="ORF">ACJMK2_008569</name>
</gene>
<dbReference type="SMART" id="SM00355">
    <property type="entry name" value="ZnF_C2H2"/>
    <property type="match status" value="9"/>
</dbReference>
<dbReference type="SUPFAM" id="SSF57667">
    <property type="entry name" value="beta-beta-alpha zinc fingers"/>
    <property type="match status" value="5"/>
</dbReference>
<dbReference type="GO" id="GO:0008270">
    <property type="term" value="F:zinc ion binding"/>
    <property type="evidence" value="ECO:0007669"/>
    <property type="project" value="UniProtKB-KW"/>
</dbReference>
<evidence type="ECO:0000256" key="2">
    <source>
        <dbReference type="ARBA" id="ARBA00022723"/>
    </source>
</evidence>
<keyword evidence="5" id="KW-0862">Zinc</keyword>
<keyword evidence="14" id="KW-1185">Reference proteome</keyword>
<evidence type="ECO:0000256" key="1">
    <source>
        <dbReference type="ARBA" id="ARBA00004123"/>
    </source>
</evidence>
<feature type="compositionally biased region" description="Polar residues" evidence="11">
    <location>
        <begin position="372"/>
        <end position="381"/>
    </location>
</feature>
<dbReference type="InterPro" id="IPR050331">
    <property type="entry name" value="Zinc_finger"/>
</dbReference>
<feature type="region of interest" description="Disordered" evidence="11">
    <location>
        <begin position="80"/>
        <end position="100"/>
    </location>
</feature>
<dbReference type="GO" id="GO:0006355">
    <property type="term" value="P:regulation of DNA-templated transcription"/>
    <property type="evidence" value="ECO:0007669"/>
    <property type="project" value="UniProtKB-ARBA"/>
</dbReference>
<keyword evidence="4 10" id="KW-0863">Zinc-finger</keyword>
<feature type="compositionally biased region" description="Acidic residues" evidence="11">
    <location>
        <begin position="708"/>
        <end position="744"/>
    </location>
</feature>
<proteinExistence type="predicted"/>
<dbReference type="Pfam" id="PF00096">
    <property type="entry name" value="zf-C2H2"/>
    <property type="match status" value="7"/>
</dbReference>
<dbReference type="PROSITE" id="PS00028">
    <property type="entry name" value="ZINC_FINGER_C2H2_1"/>
    <property type="match status" value="7"/>
</dbReference>
<evidence type="ECO:0000256" key="9">
    <source>
        <dbReference type="ARBA" id="ARBA00023242"/>
    </source>
</evidence>
<dbReference type="PANTHER" id="PTHR16515">
    <property type="entry name" value="PR DOMAIN ZINC FINGER PROTEIN"/>
    <property type="match status" value="1"/>
</dbReference>
<feature type="domain" description="C2H2-type" evidence="12">
    <location>
        <begin position="200"/>
        <end position="227"/>
    </location>
</feature>